<accession>A0A2T6B3N2</accession>
<protein>
    <submittedName>
        <fullName evidence="4">Glycosyl transferase family 2</fullName>
    </submittedName>
</protein>
<comment type="similarity">
    <text evidence="1">Belongs to the glycosyltransferase 2 family.</text>
</comment>
<name>A0A2T6B3N2_9BACL</name>
<dbReference type="SUPFAM" id="SSF53448">
    <property type="entry name" value="Nucleotide-diphospho-sugar transferases"/>
    <property type="match status" value="1"/>
</dbReference>
<comment type="caution">
    <text evidence="4">The sequence shown here is derived from an EMBL/GenBank/DDBJ whole genome shotgun (WGS) entry which is preliminary data.</text>
</comment>
<dbReference type="InterPro" id="IPR001173">
    <property type="entry name" value="Glyco_trans_2-like"/>
</dbReference>
<evidence type="ECO:0000313" key="5">
    <source>
        <dbReference type="Proteomes" id="UP000244240"/>
    </source>
</evidence>
<dbReference type="InterPro" id="IPR029044">
    <property type="entry name" value="Nucleotide-diphossugar_trans"/>
</dbReference>
<organism evidence="4 5">
    <name type="scientific">Melghirimyces profundicolus</name>
    <dbReference type="NCBI Taxonomy" id="1242148"/>
    <lineage>
        <taxon>Bacteria</taxon>
        <taxon>Bacillati</taxon>
        <taxon>Bacillota</taxon>
        <taxon>Bacilli</taxon>
        <taxon>Bacillales</taxon>
        <taxon>Thermoactinomycetaceae</taxon>
        <taxon>Melghirimyces</taxon>
    </lineage>
</organism>
<feature type="domain" description="Glycosyltransferase 2-like" evidence="3">
    <location>
        <begin position="3"/>
        <end position="152"/>
    </location>
</feature>
<evidence type="ECO:0000256" key="1">
    <source>
        <dbReference type="ARBA" id="ARBA00006739"/>
    </source>
</evidence>
<reference evidence="4 5" key="1">
    <citation type="submission" date="2018-04" db="EMBL/GenBank/DDBJ databases">
        <title>Genomic Encyclopedia of Archaeal and Bacterial Type Strains, Phase II (KMG-II): from individual species to whole genera.</title>
        <authorList>
            <person name="Goeker M."/>
        </authorList>
    </citation>
    <scope>NUCLEOTIDE SEQUENCE [LARGE SCALE GENOMIC DNA]</scope>
    <source>
        <strain evidence="4 5">DSM 45787</strain>
    </source>
</reference>
<gene>
    <name evidence="4" type="ORF">C8P63_13617</name>
</gene>
<dbReference type="Proteomes" id="UP000244240">
    <property type="component" value="Unassembled WGS sequence"/>
</dbReference>
<keyword evidence="2" id="KW-0472">Membrane</keyword>
<evidence type="ECO:0000256" key="2">
    <source>
        <dbReference type="SAM" id="Phobius"/>
    </source>
</evidence>
<dbReference type="AlphaFoldDB" id="A0A2T6B3N2"/>
<dbReference type="Gene3D" id="3.90.550.10">
    <property type="entry name" value="Spore Coat Polysaccharide Biosynthesis Protein SpsA, Chain A"/>
    <property type="match status" value="1"/>
</dbReference>
<dbReference type="EMBL" id="QBKR01000036">
    <property type="protein sequence ID" value="PTX50635.1"/>
    <property type="molecule type" value="Genomic_DNA"/>
</dbReference>
<dbReference type="PANTHER" id="PTHR22916">
    <property type="entry name" value="GLYCOSYLTRANSFERASE"/>
    <property type="match status" value="1"/>
</dbReference>
<evidence type="ECO:0000259" key="3">
    <source>
        <dbReference type="Pfam" id="PF00535"/>
    </source>
</evidence>
<dbReference type="PANTHER" id="PTHR22916:SF71">
    <property type="entry name" value="GLYCOSYL TRANSFERASE"/>
    <property type="match status" value="1"/>
</dbReference>
<dbReference type="GO" id="GO:0016740">
    <property type="term" value="F:transferase activity"/>
    <property type="evidence" value="ECO:0007669"/>
    <property type="project" value="UniProtKB-KW"/>
</dbReference>
<keyword evidence="4" id="KW-0808">Transferase</keyword>
<proteinExistence type="inferred from homology"/>
<keyword evidence="2" id="KW-1133">Transmembrane helix</keyword>
<feature type="transmembrane region" description="Helical" evidence="2">
    <location>
        <begin position="248"/>
        <end position="269"/>
    </location>
</feature>
<dbReference type="CDD" id="cd02525">
    <property type="entry name" value="Succinoglycan_BP_ExoA"/>
    <property type="match status" value="1"/>
</dbReference>
<feature type="transmembrane region" description="Helical" evidence="2">
    <location>
        <begin position="224"/>
        <end position="242"/>
    </location>
</feature>
<keyword evidence="5" id="KW-1185">Reference proteome</keyword>
<evidence type="ECO:0000313" key="4">
    <source>
        <dbReference type="EMBL" id="PTX50635.1"/>
    </source>
</evidence>
<sequence>MNQDFPQDRYEVIVVDGESNDRTPEIIEAFQQRYPGRIHFLSNPRRTLATGWNIGIQHSEGEYVIRVDGHSQIPANFLSSTYRVAQRVPEASCVGGIVETKGTGFWGEVNAYVYSHPFGVGNSKFRTTKTDWEGYVDTVPYAAYKREIFDEVGYFDENLKRNEDLEMHSRIRRNGGSFFLSTAIRSTYFVRNTLCAFLKKSYSDGKWTIVASKQGMDVLRWRHYIPLIVVLMSIILGAASFFSPVALISLFALIGIYIVLLVGSSWGIVKEKGWKAFFPCMMSFFLLHFSRGFGSAASFLSKQYWRGDRDRVHEEGQYDGKVTNVAR</sequence>
<keyword evidence="2" id="KW-0812">Transmembrane</keyword>
<dbReference type="Pfam" id="PF00535">
    <property type="entry name" value="Glycos_transf_2"/>
    <property type="match status" value="1"/>
</dbReference>